<accession>R4JJM5</accession>
<evidence type="ECO:0000313" key="1">
    <source>
        <dbReference type="EMBL" id="AGK85224.1"/>
    </source>
</evidence>
<dbReference type="EMBL" id="KC491194">
    <property type="protein sequence ID" value="AGK85224.1"/>
    <property type="molecule type" value="Genomic_DNA"/>
</dbReference>
<protein>
    <submittedName>
        <fullName evidence="1">Uncharacterized protein</fullName>
    </submittedName>
</protein>
<reference evidence="1" key="1">
    <citation type="submission" date="2013-01" db="EMBL/GenBank/DDBJ databases">
        <title>Sequence Analysis and Characterization of Three Cryptic, Low-copy Number Plasmids from Thermus sp. WG.</title>
        <authorList>
            <person name="Hu Y."/>
            <person name="Wei Y."/>
            <person name="Du L."/>
            <person name="Chen Y."/>
            <person name="Huang R."/>
        </authorList>
    </citation>
    <scope>NUCLEOTIDE SEQUENCE</scope>
    <source>
        <strain evidence="1">WG</strain>
        <plasmid evidence="1">pWG13</plasmid>
    </source>
</reference>
<dbReference type="AlphaFoldDB" id="R4JJM5"/>
<name>R4JJM5_9DEIN</name>
<dbReference type="AntiFam" id="ANF00095">
    <property type="entry name" value="Shadow ORF (opposite ABC transporters)"/>
</dbReference>
<proteinExistence type="predicted"/>
<geneLocation type="plasmid" evidence="1">
    <name>pWG13</name>
</geneLocation>
<gene>
    <name evidence="1" type="ORF">WG13_05</name>
</gene>
<keyword evidence="1" id="KW-0614">Plasmid</keyword>
<organism evidence="1">
    <name type="scientific">Thermus sp. WG</name>
    <dbReference type="NCBI Taxonomy" id="1312524"/>
    <lineage>
        <taxon>Bacteria</taxon>
        <taxon>Thermotogati</taxon>
        <taxon>Deinococcota</taxon>
        <taxon>Deinococci</taxon>
        <taxon>Thermales</taxon>
        <taxon>Thermaceae</taxon>
        <taxon>Thermus</taxon>
    </lineage>
</organism>
<sequence>MPEKREKGESPLHLQKPIPERFWVMDPFGCEIRTNRDLANFTSFQHYETVGNFPGQNRVVRGNENRGEFLDTRNEVVLRLEIEPQGRFIEDIGRSFLYQGAGKGESLFLSTREVLGQPVSRFPQTKRGQQL</sequence>